<dbReference type="SUPFAM" id="SSF46626">
    <property type="entry name" value="Cytochrome c"/>
    <property type="match status" value="2"/>
</dbReference>
<feature type="signal peptide" evidence="9">
    <location>
        <begin position="1"/>
        <end position="20"/>
    </location>
</feature>
<sequence>MRILKFALLSVAVASVSAVASDTDLLNKAKNYFKPLPKEIPAPKDNPTTAEKVELGKKLYYDPRLSLSGVISCNTCHNLATFGVDNVPTALGHEFKTGGRNSPTVLNAGFHIAQFWDGRAKTLEDQAKGPILAHVEMAMPNPEFVVLKLKTIPGYVKEFKKVFGGNDPITYDNVAKAIAAFERTLVTPSRFDKFLKGDTNALTKKEKEGLRLFIDKGCASCHNGVAVGGEMFAKFGIVKPYPTPDMGKYKVTKKEEDKYVFKVPSLRNIAMTYPYFHDGSVWDLKEAVRIMGETQLGIKLSHDEIDKIVAFLKSLTGEIPESARTVPVLPASSKDTPKPKLKIHD</sequence>
<dbReference type="InterPro" id="IPR004852">
    <property type="entry name" value="Di-haem_cyt_c_peroxidsae"/>
</dbReference>
<feature type="chain" id="PRO_5046698702" evidence="9">
    <location>
        <begin position="21"/>
        <end position="345"/>
    </location>
</feature>
<dbReference type="InterPro" id="IPR026259">
    <property type="entry name" value="MauG/Cytc_peroxidase"/>
</dbReference>
<evidence type="ECO:0000256" key="1">
    <source>
        <dbReference type="ARBA" id="ARBA00004418"/>
    </source>
</evidence>
<gene>
    <name evidence="11" type="ORF">GWK41_03720</name>
</gene>
<dbReference type="GO" id="GO:0004601">
    <property type="term" value="F:peroxidase activity"/>
    <property type="evidence" value="ECO:0007669"/>
    <property type="project" value="UniProtKB-KW"/>
</dbReference>
<feature type="domain" description="Cytochrome c" evidence="10">
    <location>
        <begin position="204"/>
        <end position="316"/>
    </location>
</feature>
<evidence type="ECO:0000313" key="11">
    <source>
        <dbReference type="EMBL" id="MBK3332175.1"/>
    </source>
</evidence>
<evidence type="ECO:0000256" key="8">
    <source>
        <dbReference type="PROSITE-ProRule" id="PRU00433"/>
    </source>
</evidence>
<keyword evidence="6" id="KW-0560">Oxidoreductase</keyword>
<dbReference type="Pfam" id="PF03150">
    <property type="entry name" value="CCP_MauG"/>
    <property type="match status" value="1"/>
</dbReference>
<keyword evidence="3 8" id="KW-0479">Metal-binding</keyword>
<evidence type="ECO:0000256" key="2">
    <source>
        <dbReference type="ARBA" id="ARBA00022617"/>
    </source>
</evidence>
<comment type="subcellular location">
    <subcellularLocation>
        <location evidence="1">Periplasm</location>
    </subcellularLocation>
</comment>
<organism evidence="11 12">
    <name type="scientific">Persephonella atlantica</name>
    <dbReference type="NCBI Taxonomy" id="2699429"/>
    <lineage>
        <taxon>Bacteria</taxon>
        <taxon>Pseudomonadati</taxon>
        <taxon>Aquificota</taxon>
        <taxon>Aquificia</taxon>
        <taxon>Aquificales</taxon>
        <taxon>Hydrogenothermaceae</taxon>
        <taxon>Persephonella</taxon>
    </lineage>
</organism>
<feature type="domain" description="Cytochrome c" evidence="10">
    <location>
        <begin position="51"/>
        <end position="160"/>
    </location>
</feature>
<keyword evidence="11" id="KW-0575">Peroxidase</keyword>
<accession>A0ABS1GH44</accession>
<keyword evidence="4 9" id="KW-0732">Signal</keyword>
<dbReference type="EMBL" id="JAACYA010000001">
    <property type="protein sequence ID" value="MBK3332175.1"/>
    <property type="molecule type" value="Genomic_DNA"/>
</dbReference>
<dbReference type="Pfam" id="PF00034">
    <property type="entry name" value="Cytochrom_C"/>
    <property type="match status" value="1"/>
</dbReference>
<evidence type="ECO:0000256" key="5">
    <source>
        <dbReference type="ARBA" id="ARBA00022764"/>
    </source>
</evidence>
<evidence type="ECO:0000256" key="6">
    <source>
        <dbReference type="ARBA" id="ARBA00023002"/>
    </source>
</evidence>
<name>A0ABS1GH44_9AQUI</name>
<keyword evidence="7 8" id="KW-0408">Iron</keyword>
<dbReference type="InterPro" id="IPR051395">
    <property type="entry name" value="Cytochrome_c_Peroxidase/MauG"/>
</dbReference>
<dbReference type="InterPro" id="IPR009056">
    <property type="entry name" value="Cyt_c-like_dom"/>
</dbReference>
<evidence type="ECO:0000259" key="10">
    <source>
        <dbReference type="PROSITE" id="PS51007"/>
    </source>
</evidence>
<proteinExistence type="predicted"/>
<keyword evidence="2 8" id="KW-0349">Heme</keyword>
<comment type="caution">
    <text evidence="11">The sequence shown here is derived from an EMBL/GenBank/DDBJ whole genome shotgun (WGS) entry which is preliminary data.</text>
</comment>
<evidence type="ECO:0000256" key="3">
    <source>
        <dbReference type="ARBA" id="ARBA00022723"/>
    </source>
</evidence>
<evidence type="ECO:0000256" key="4">
    <source>
        <dbReference type="ARBA" id="ARBA00022729"/>
    </source>
</evidence>
<dbReference type="RefSeq" id="WP_200673560.1">
    <property type="nucleotide sequence ID" value="NZ_JAACYA010000001.1"/>
</dbReference>
<dbReference type="Proteomes" id="UP000772812">
    <property type="component" value="Unassembled WGS sequence"/>
</dbReference>
<reference evidence="11 12" key="1">
    <citation type="journal article" date="2021" name="Syst. Appl. Microbiol.">
        <title>Persephonella atlantica sp. nov.: How to adapt to physico-chemical gradients in high temperature hydrothermal habitats.</title>
        <authorList>
            <person name="Francois D.X."/>
            <person name="Godfroy A."/>
            <person name="Mathien C."/>
            <person name="Aube J."/>
            <person name="Cathalot C."/>
            <person name="Lesongeur F."/>
            <person name="L'Haridon S."/>
            <person name="Philippon X."/>
            <person name="Roussel E.G."/>
        </authorList>
    </citation>
    <scope>NUCLEOTIDE SEQUENCE [LARGE SCALE GENOMIC DNA]</scope>
    <source>
        <strain evidence="11 12">MO1340</strain>
    </source>
</reference>
<dbReference type="InterPro" id="IPR036909">
    <property type="entry name" value="Cyt_c-like_dom_sf"/>
</dbReference>
<keyword evidence="12" id="KW-1185">Reference proteome</keyword>
<dbReference type="PANTHER" id="PTHR30600">
    <property type="entry name" value="CYTOCHROME C PEROXIDASE-RELATED"/>
    <property type="match status" value="1"/>
</dbReference>
<evidence type="ECO:0000313" key="12">
    <source>
        <dbReference type="Proteomes" id="UP000772812"/>
    </source>
</evidence>
<dbReference type="Gene3D" id="1.10.760.10">
    <property type="entry name" value="Cytochrome c-like domain"/>
    <property type="match status" value="2"/>
</dbReference>
<evidence type="ECO:0000256" key="9">
    <source>
        <dbReference type="SAM" id="SignalP"/>
    </source>
</evidence>
<protein>
    <submittedName>
        <fullName evidence="11">Cytochrome-c peroxidase</fullName>
    </submittedName>
</protein>
<evidence type="ECO:0000256" key="7">
    <source>
        <dbReference type="ARBA" id="ARBA00023004"/>
    </source>
</evidence>
<dbReference type="PROSITE" id="PS51007">
    <property type="entry name" value="CYTC"/>
    <property type="match status" value="2"/>
</dbReference>
<dbReference type="PIRSF" id="PIRSF000294">
    <property type="entry name" value="Cytochrome-c_peroxidase"/>
    <property type="match status" value="1"/>
</dbReference>
<dbReference type="PANTHER" id="PTHR30600:SF7">
    <property type="entry name" value="CYTOCHROME C PEROXIDASE-RELATED"/>
    <property type="match status" value="1"/>
</dbReference>
<keyword evidence="5" id="KW-0574">Periplasm</keyword>